<dbReference type="EMBL" id="CP151632">
    <property type="protein sequence ID" value="WZO35821.1"/>
    <property type="molecule type" value="Genomic_DNA"/>
</dbReference>
<dbReference type="AlphaFoldDB" id="A0AAU6SFT3"/>
<reference evidence="1" key="1">
    <citation type="submission" date="2024-04" db="EMBL/GenBank/DDBJ databases">
        <authorList>
            <person name="Roder T."/>
            <person name="Oberhansli S."/>
            <person name="Kreuzer M."/>
        </authorList>
    </citation>
    <scope>NUCLEOTIDE SEQUENCE</scope>
    <source>
        <strain evidence="1">LWS13-1.2</strain>
    </source>
</reference>
<gene>
    <name evidence="1" type="ORF">MRBLWS13_003535</name>
</gene>
<evidence type="ECO:0008006" key="2">
    <source>
        <dbReference type="Google" id="ProtNLM"/>
    </source>
</evidence>
<organism evidence="1">
    <name type="scientific">Microbacterium sp. LWS13-1.2</name>
    <dbReference type="NCBI Taxonomy" id="3135264"/>
    <lineage>
        <taxon>Bacteria</taxon>
        <taxon>Bacillati</taxon>
        <taxon>Actinomycetota</taxon>
        <taxon>Actinomycetes</taxon>
        <taxon>Micrococcales</taxon>
        <taxon>Microbacteriaceae</taxon>
        <taxon>Microbacterium</taxon>
    </lineage>
</organism>
<name>A0AAU6SFT3_9MICO</name>
<accession>A0AAU6SFT3</accession>
<dbReference type="RefSeq" id="WP_349426640.1">
    <property type="nucleotide sequence ID" value="NZ_CP151632.1"/>
</dbReference>
<protein>
    <recommendedName>
        <fullName evidence="2">Flagellar protein FlgN</fullName>
    </recommendedName>
</protein>
<evidence type="ECO:0000313" key="1">
    <source>
        <dbReference type="EMBL" id="WZO35821.1"/>
    </source>
</evidence>
<proteinExistence type="predicted"/>
<sequence>MGVKVSYDDLGDLSTQLKHIIDEFESAGSRRRDLEDAVETPYDKDDLKDAAHDFEGRWDDRRKRLMDNCKGVAEHLDGVIAAFKDFDEDAARKSENG</sequence>